<proteinExistence type="predicted"/>
<dbReference type="AlphaFoldDB" id="A0A401TWR1"/>
<comment type="caution">
    <text evidence="1">The sequence shown here is derived from an EMBL/GenBank/DDBJ whole genome shotgun (WGS) entry which is preliminary data.</text>
</comment>
<feature type="non-terminal residue" evidence="1">
    <location>
        <position position="59"/>
    </location>
</feature>
<accession>A0A401TWR1</accession>
<name>A0A401TWR1_CHIPU</name>
<gene>
    <name evidence="1" type="ORF">chiPu_0031265</name>
</gene>
<evidence type="ECO:0000313" key="2">
    <source>
        <dbReference type="Proteomes" id="UP000287033"/>
    </source>
</evidence>
<protein>
    <submittedName>
        <fullName evidence="1">Uncharacterized protein</fullName>
    </submittedName>
</protein>
<evidence type="ECO:0000313" key="1">
    <source>
        <dbReference type="EMBL" id="GCC47085.1"/>
    </source>
</evidence>
<organism evidence="1 2">
    <name type="scientific">Chiloscyllium punctatum</name>
    <name type="common">Brownbanded bambooshark</name>
    <name type="synonym">Hemiscyllium punctatum</name>
    <dbReference type="NCBI Taxonomy" id="137246"/>
    <lineage>
        <taxon>Eukaryota</taxon>
        <taxon>Metazoa</taxon>
        <taxon>Chordata</taxon>
        <taxon>Craniata</taxon>
        <taxon>Vertebrata</taxon>
        <taxon>Chondrichthyes</taxon>
        <taxon>Elasmobranchii</taxon>
        <taxon>Galeomorphii</taxon>
        <taxon>Galeoidea</taxon>
        <taxon>Orectolobiformes</taxon>
        <taxon>Hemiscylliidae</taxon>
        <taxon>Chiloscyllium</taxon>
    </lineage>
</organism>
<keyword evidence="2" id="KW-1185">Reference proteome</keyword>
<sequence>MIAFGSGRSANAQRPALLCAAISWATQYGGWTGWPSGLSEANANPVAINAVPRSMRDPA</sequence>
<dbReference type="Proteomes" id="UP000287033">
    <property type="component" value="Unassembled WGS sequence"/>
</dbReference>
<dbReference type="EMBL" id="BEZZ01205622">
    <property type="protein sequence ID" value="GCC47085.1"/>
    <property type="molecule type" value="Genomic_DNA"/>
</dbReference>
<reference evidence="1 2" key="1">
    <citation type="journal article" date="2018" name="Nat. Ecol. Evol.">
        <title>Shark genomes provide insights into elasmobranch evolution and the origin of vertebrates.</title>
        <authorList>
            <person name="Hara Y"/>
            <person name="Yamaguchi K"/>
            <person name="Onimaru K"/>
            <person name="Kadota M"/>
            <person name="Koyanagi M"/>
            <person name="Keeley SD"/>
            <person name="Tatsumi K"/>
            <person name="Tanaka K"/>
            <person name="Motone F"/>
            <person name="Kageyama Y"/>
            <person name="Nozu R"/>
            <person name="Adachi N"/>
            <person name="Nishimura O"/>
            <person name="Nakagawa R"/>
            <person name="Tanegashima C"/>
            <person name="Kiyatake I"/>
            <person name="Matsumoto R"/>
            <person name="Murakumo K"/>
            <person name="Nishida K"/>
            <person name="Terakita A"/>
            <person name="Kuratani S"/>
            <person name="Sato K"/>
            <person name="Hyodo S Kuraku.S."/>
        </authorList>
    </citation>
    <scope>NUCLEOTIDE SEQUENCE [LARGE SCALE GENOMIC DNA]</scope>
</reference>